<accession>A0A5C6FBD8</accession>
<dbReference type="EMBL" id="SJPX01000001">
    <property type="protein sequence ID" value="TWU57890.1"/>
    <property type="molecule type" value="Genomic_DNA"/>
</dbReference>
<evidence type="ECO:0000313" key="8">
    <source>
        <dbReference type="Proteomes" id="UP000317977"/>
    </source>
</evidence>
<gene>
    <name evidence="7" type="primary">cysE_2</name>
    <name evidence="7" type="ORF">Poly59_07990</name>
</gene>
<dbReference type="InterPro" id="IPR011004">
    <property type="entry name" value="Trimer_LpxA-like_sf"/>
</dbReference>
<evidence type="ECO:0000256" key="2">
    <source>
        <dbReference type="ARBA" id="ARBA00022679"/>
    </source>
</evidence>
<evidence type="ECO:0000313" key="7">
    <source>
        <dbReference type="EMBL" id="TWU57890.1"/>
    </source>
</evidence>
<dbReference type="CDD" id="cd03354">
    <property type="entry name" value="LbH_SAT"/>
    <property type="match status" value="1"/>
</dbReference>
<evidence type="ECO:0000256" key="5">
    <source>
        <dbReference type="PIRNR" id="PIRNR000441"/>
    </source>
</evidence>
<dbReference type="PIRSF" id="PIRSF000441">
    <property type="entry name" value="CysE"/>
    <property type="match status" value="1"/>
</dbReference>
<dbReference type="GO" id="GO:0009001">
    <property type="term" value="F:serine O-acetyltransferase activity"/>
    <property type="evidence" value="ECO:0007669"/>
    <property type="project" value="UniProtKB-EC"/>
</dbReference>
<comment type="caution">
    <text evidence="7">The sequence shown here is derived from an EMBL/GenBank/DDBJ whole genome shotgun (WGS) entry which is preliminary data.</text>
</comment>
<dbReference type="Proteomes" id="UP000317977">
    <property type="component" value="Unassembled WGS sequence"/>
</dbReference>
<organism evidence="7 8">
    <name type="scientific">Rubripirellula reticaptiva</name>
    <dbReference type="NCBI Taxonomy" id="2528013"/>
    <lineage>
        <taxon>Bacteria</taxon>
        <taxon>Pseudomonadati</taxon>
        <taxon>Planctomycetota</taxon>
        <taxon>Planctomycetia</taxon>
        <taxon>Pirellulales</taxon>
        <taxon>Pirellulaceae</taxon>
        <taxon>Rubripirellula</taxon>
    </lineage>
</organism>
<sequence>MDSVNPSVFTLIREDYRANGSDWHRPGFRALATYRYGVWRMSFKYRIVRILLGVFYKVCQRRCMHVYGIELPYSASIGRNVTIEHQHGIVVHGASVIGDGCIIRQGVTLGIRDEKCLDQAPRLGKRVSVGAGAKILGDVTIGDDAKIGANAVVLCDVPAGQTAVGIPARVICKKTHSDRDGFDNGESESQHASSSINEALA</sequence>
<dbReference type="InterPro" id="IPR001451">
    <property type="entry name" value="Hexapep"/>
</dbReference>
<dbReference type="GO" id="GO:0005737">
    <property type="term" value="C:cytoplasm"/>
    <property type="evidence" value="ECO:0007669"/>
    <property type="project" value="InterPro"/>
</dbReference>
<evidence type="ECO:0000256" key="1">
    <source>
        <dbReference type="ARBA" id="ARBA00007274"/>
    </source>
</evidence>
<dbReference type="AlphaFoldDB" id="A0A5C6FBD8"/>
<keyword evidence="4 5" id="KW-0012">Acyltransferase</keyword>
<dbReference type="Pfam" id="PF00132">
    <property type="entry name" value="Hexapep"/>
    <property type="match status" value="1"/>
</dbReference>
<keyword evidence="3" id="KW-0677">Repeat</keyword>
<protein>
    <recommendedName>
        <fullName evidence="5">Serine acetyltransferase</fullName>
        <ecNumber evidence="5">2.3.1.30</ecNumber>
    </recommendedName>
</protein>
<dbReference type="GO" id="GO:0006535">
    <property type="term" value="P:cysteine biosynthetic process from serine"/>
    <property type="evidence" value="ECO:0007669"/>
    <property type="project" value="InterPro"/>
</dbReference>
<dbReference type="EC" id="2.3.1.30" evidence="5"/>
<dbReference type="Gene3D" id="2.160.10.10">
    <property type="entry name" value="Hexapeptide repeat proteins"/>
    <property type="match status" value="1"/>
</dbReference>
<dbReference type="OrthoDB" id="9801456at2"/>
<reference evidence="7 8" key="1">
    <citation type="submission" date="2019-02" db="EMBL/GenBank/DDBJ databases">
        <title>Deep-cultivation of Planctomycetes and their phenomic and genomic characterization uncovers novel biology.</title>
        <authorList>
            <person name="Wiegand S."/>
            <person name="Jogler M."/>
            <person name="Boedeker C."/>
            <person name="Pinto D."/>
            <person name="Vollmers J."/>
            <person name="Rivas-Marin E."/>
            <person name="Kohn T."/>
            <person name="Peeters S.H."/>
            <person name="Heuer A."/>
            <person name="Rast P."/>
            <person name="Oberbeckmann S."/>
            <person name="Bunk B."/>
            <person name="Jeske O."/>
            <person name="Meyerdierks A."/>
            <person name="Storesund J.E."/>
            <person name="Kallscheuer N."/>
            <person name="Luecker S."/>
            <person name="Lage O.M."/>
            <person name="Pohl T."/>
            <person name="Merkel B.J."/>
            <person name="Hornburger P."/>
            <person name="Mueller R.-W."/>
            <person name="Bruemmer F."/>
            <person name="Labrenz M."/>
            <person name="Spormann A.M."/>
            <person name="Op Den Camp H."/>
            <person name="Overmann J."/>
            <person name="Amann R."/>
            <person name="Jetten M.S.M."/>
            <person name="Mascher T."/>
            <person name="Medema M.H."/>
            <person name="Devos D.P."/>
            <person name="Kaster A.-K."/>
            <person name="Ovreas L."/>
            <person name="Rohde M."/>
            <person name="Galperin M.Y."/>
            <person name="Jogler C."/>
        </authorList>
    </citation>
    <scope>NUCLEOTIDE SEQUENCE [LARGE SCALE GENOMIC DNA]</scope>
    <source>
        <strain evidence="7 8">Poly59</strain>
    </source>
</reference>
<comment type="similarity">
    <text evidence="1 5">Belongs to the transferase hexapeptide repeat family.</text>
</comment>
<evidence type="ECO:0000256" key="6">
    <source>
        <dbReference type="SAM" id="MobiDB-lite"/>
    </source>
</evidence>
<evidence type="ECO:0000256" key="4">
    <source>
        <dbReference type="ARBA" id="ARBA00023315"/>
    </source>
</evidence>
<dbReference type="PROSITE" id="PS00101">
    <property type="entry name" value="HEXAPEP_TRANSFERASES"/>
    <property type="match status" value="1"/>
</dbReference>
<dbReference type="InterPro" id="IPR045304">
    <property type="entry name" value="LbH_SAT"/>
</dbReference>
<dbReference type="InterPro" id="IPR005881">
    <property type="entry name" value="Ser_O-AcTrfase"/>
</dbReference>
<keyword evidence="8" id="KW-1185">Reference proteome</keyword>
<dbReference type="PANTHER" id="PTHR42811">
    <property type="entry name" value="SERINE ACETYLTRANSFERASE"/>
    <property type="match status" value="1"/>
</dbReference>
<evidence type="ECO:0000256" key="3">
    <source>
        <dbReference type="ARBA" id="ARBA00022737"/>
    </source>
</evidence>
<keyword evidence="2 5" id="KW-0808">Transferase</keyword>
<feature type="region of interest" description="Disordered" evidence="6">
    <location>
        <begin position="178"/>
        <end position="201"/>
    </location>
</feature>
<name>A0A5C6FBD8_9BACT</name>
<proteinExistence type="inferred from homology"/>
<comment type="catalytic activity">
    <reaction evidence="5">
        <text>L-serine + acetyl-CoA = O-acetyl-L-serine + CoA</text>
        <dbReference type="Rhea" id="RHEA:24560"/>
        <dbReference type="ChEBI" id="CHEBI:33384"/>
        <dbReference type="ChEBI" id="CHEBI:57287"/>
        <dbReference type="ChEBI" id="CHEBI:57288"/>
        <dbReference type="ChEBI" id="CHEBI:58340"/>
        <dbReference type="EC" id="2.3.1.30"/>
    </reaction>
</comment>
<dbReference type="SUPFAM" id="SSF51161">
    <property type="entry name" value="Trimeric LpxA-like enzymes"/>
    <property type="match status" value="1"/>
</dbReference>
<feature type="compositionally biased region" description="Polar residues" evidence="6">
    <location>
        <begin position="190"/>
        <end position="201"/>
    </location>
</feature>
<dbReference type="InterPro" id="IPR018357">
    <property type="entry name" value="Hexapep_transf_CS"/>
</dbReference>